<dbReference type="STRING" id="76114.ebA4923"/>
<accession>Q5P188</accession>
<dbReference type="GO" id="GO:0003676">
    <property type="term" value="F:nucleic acid binding"/>
    <property type="evidence" value="ECO:0007669"/>
    <property type="project" value="InterPro"/>
</dbReference>
<dbReference type="Gene3D" id="3.30.420.10">
    <property type="entry name" value="Ribonuclease H-like superfamily/Ribonuclease H"/>
    <property type="match status" value="1"/>
</dbReference>
<dbReference type="SMART" id="SM00479">
    <property type="entry name" value="EXOIII"/>
    <property type="match status" value="1"/>
</dbReference>
<feature type="domain" description="Exonuclease" evidence="1">
    <location>
        <begin position="74"/>
        <end position="221"/>
    </location>
</feature>
<organism evidence="2 3">
    <name type="scientific">Aromatoleum aromaticum (strain DSM 19018 / LMG 30748 / EbN1)</name>
    <name type="common">Azoarcus sp. (strain EbN1)</name>
    <dbReference type="NCBI Taxonomy" id="76114"/>
    <lineage>
        <taxon>Bacteria</taxon>
        <taxon>Pseudomonadati</taxon>
        <taxon>Pseudomonadota</taxon>
        <taxon>Betaproteobacteria</taxon>
        <taxon>Rhodocyclales</taxon>
        <taxon>Rhodocyclaceae</taxon>
        <taxon>Aromatoleum</taxon>
    </lineage>
</organism>
<dbReference type="AlphaFoldDB" id="Q5P188"/>
<dbReference type="InterPro" id="IPR013520">
    <property type="entry name" value="Ribonucl_H"/>
</dbReference>
<dbReference type="Proteomes" id="UP000006552">
    <property type="component" value="Chromosome"/>
</dbReference>
<dbReference type="InterPro" id="IPR036397">
    <property type="entry name" value="RNaseH_sf"/>
</dbReference>
<dbReference type="InterPro" id="IPR012337">
    <property type="entry name" value="RNaseH-like_sf"/>
</dbReference>
<sequence>MGNAEISARQDDAESRANIEFYRNLARLPAMNWLTRLLSNRPDITALDIALRETLAHWQAAPEPDLSVAHFEARYVIVNTEATGLDLDAARLLAVGAIAVDGGLLSPAASFYARLEPDPATALINLLTFSGAGPVVVFNAGFNRTLLERALGEHLGIKPEWTWLDLHWLLPALYGELIDRPARLADWMKALGIETFQRHHALGDAWAIAQLMLAAQGRALALGLNTARSLAELERSYRHLRRQT</sequence>
<dbReference type="HOGENOM" id="CLU_047806_7_0_4"/>
<dbReference type="GO" id="GO:0006259">
    <property type="term" value="P:DNA metabolic process"/>
    <property type="evidence" value="ECO:0007669"/>
    <property type="project" value="UniProtKB-ARBA"/>
</dbReference>
<dbReference type="SUPFAM" id="SSF53098">
    <property type="entry name" value="Ribonuclease H-like"/>
    <property type="match status" value="1"/>
</dbReference>
<keyword evidence="3" id="KW-1185">Reference proteome</keyword>
<evidence type="ECO:0000313" key="3">
    <source>
        <dbReference type="Proteomes" id="UP000006552"/>
    </source>
</evidence>
<evidence type="ECO:0000259" key="1">
    <source>
        <dbReference type="SMART" id="SM00479"/>
    </source>
</evidence>
<dbReference type="eggNOG" id="COG0847">
    <property type="taxonomic scope" value="Bacteria"/>
</dbReference>
<dbReference type="EMBL" id="CR555306">
    <property type="protein sequence ID" value="CAI08926.1"/>
    <property type="molecule type" value="Genomic_DNA"/>
</dbReference>
<reference evidence="2 3" key="1">
    <citation type="journal article" date="2005" name="Arch. Microbiol.">
        <title>The genome sequence of an anaerobic aromatic-degrading denitrifying bacterium, strain EbN1.</title>
        <authorList>
            <person name="Rabus R."/>
            <person name="Kube M."/>
            <person name="Heider J."/>
            <person name="Beck A."/>
            <person name="Heitmann K."/>
            <person name="Widdel F."/>
            <person name="Reinhardt R."/>
        </authorList>
    </citation>
    <scope>NUCLEOTIDE SEQUENCE [LARGE SCALE GENOMIC DNA]</scope>
    <source>
        <strain evidence="2 3">EbN1</strain>
    </source>
</reference>
<protein>
    <recommendedName>
        <fullName evidence="1">Exonuclease domain-containing protein</fullName>
    </recommendedName>
</protein>
<gene>
    <name evidence="2" type="ORF">ebA4923</name>
</gene>
<dbReference type="CDD" id="cd06127">
    <property type="entry name" value="DEDDh"/>
    <property type="match status" value="1"/>
</dbReference>
<name>Q5P188_AROAE</name>
<dbReference type="KEGG" id="eba:ebA4923"/>
<proteinExistence type="predicted"/>
<dbReference type="GO" id="GO:0004527">
    <property type="term" value="F:exonuclease activity"/>
    <property type="evidence" value="ECO:0007669"/>
    <property type="project" value="UniProtKB-ARBA"/>
</dbReference>
<evidence type="ECO:0000313" key="2">
    <source>
        <dbReference type="EMBL" id="CAI08926.1"/>
    </source>
</evidence>